<reference evidence="2 3" key="1">
    <citation type="submission" date="2011-06" db="EMBL/GenBank/DDBJ databases">
        <title>The Genome Sequence of Fusarium oxysporum FOSC 3-a.</title>
        <authorList>
            <consortium name="The Broad Institute Genome Sequencing Platform"/>
            <person name="Ma L.-J."/>
            <person name="Gale L.R."/>
            <person name="Schwartz D.C."/>
            <person name="Zhou S."/>
            <person name="Corby-Kistler H."/>
            <person name="Young S.K."/>
            <person name="Zeng Q."/>
            <person name="Gargeya S."/>
            <person name="Fitzgerald M."/>
            <person name="Haas B."/>
            <person name="Abouelleil A."/>
            <person name="Alvarado L."/>
            <person name="Arachchi H.M."/>
            <person name="Berlin A."/>
            <person name="Brown A."/>
            <person name="Chapman S.B."/>
            <person name="Chen Z."/>
            <person name="Dunbar C."/>
            <person name="Freedman E."/>
            <person name="Gearin G."/>
            <person name="Gellesch M."/>
            <person name="Goldberg J."/>
            <person name="Griggs A."/>
            <person name="Gujja S."/>
            <person name="Heiman D."/>
            <person name="Howarth C."/>
            <person name="Larson L."/>
            <person name="Lui A."/>
            <person name="MacDonald P.J.P."/>
            <person name="Mehta T."/>
            <person name="Montmayeur A."/>
            <person name="Murphy C."/>
            <person name="Neiman D."/>
            <person name="Pearson M."/>
            <person name="Priest M."/>
            <person name="Roberts A."/>
            <person name="Saif S."/>
            <person name="Shea T."/>
            <person name="Shenoy N."/>
            <person name="Sisk P."/>
            <person name="Stolte C."/>
            <person name="Sykes S."/>
            <person name="Wortman J."/>
            <person name="Nusbaum C."/>
            <person name="Birren B."/>
        </authorList>
    </citation>
    <scope>NUCLEOTIDE SEQUENCE [LARGE SCALE GENOMIC DNA]</scope>
    <source>
        <strain evidence="3">FOSC 3-a</strain>
    </source>
</reference>
<evidence type="ECO:0000313" key="3">
    <source>
        <dbReference type="Proteomes" id="UP000030753"/>
    </source>
</evidence>
<accession>W9HIQ1</accession>
<sequence>MVALGLFLALLALSAGGIAQGPCETSLGSSSVDVLLTSTSTRVETVTLTDKIISQRISTVRRNTTTTTIRATFTKLATVTTSPGASIATITVTRPEFVNKTKTKTKTKTNKNTITITSFFDVTISRQPKFTAILDSRQMEPHDKEAKTSEVGKDARLFKHRLGVYCTENMPIKMTVTSTSLRVQTQNATKLATTTCTVTVWTTVEGTQYPSGLDTTVTTTVRSIETVLINATKTTTVNETVTLERQIPRNTHYDVCSKDGGRNILNWAPGQRMIKDWTHQDREINPTEVKVGNYIACCNECMKRRYCQVSVWGKPPGAKKDIPDSCYLYITINRMQCLNGAQPVYAKYIADKQVAKRVDVFHWEAPYYTFSNGPCGQLKFGGETEPKWYDQMKGDIKGGLDLSDASGGAHLIDEFFDPFNTKED</sequence>
<feature type="signal peptide" evidence="1">
    <location>
        <begin position="1"/>
        <end position="19"/>
    </location>
</feature>
<dbReference type="Proteomes" id="UP000030753">
    <property type="component" value="Unassembled WGS sequence"/>
</dbReference>
<name>W9HIQ1_FUSOX</name>
<evidence type="ECO:0000313" key="2">
    <source>
        <dbReference type="EMBL" id="EWY82142.1"/>
    </source>
</evidence>
<keyword evidence="1" id="KW-0732">Signal</keyword>
<protein>
    <recommendedName>
        <fullName evidence="4">Apple domain-containing protein</fullName>
    </recommendedName>
</protein>
<dbReference type="HOGENOM" id="CLU_647304_0_0_1"/>
<evidence type="ECO:0008006" key="4">
    <source>
        <dbReference type="Google" id="ProtNLM"/>
    </source>
</evidence>
<proteinExistence type="predicted"/>
<dbReference type="OrthoDB" id="5105252at2759"/>
<dbReference type="EMBL" id="JH717848">
    <property type="protein sequence ID" value="EWY82142.1"/>
    <property type="molecule type" value="Genomic_DNA"/>
</dbReference>
<feature type="chain" id="PRO_5004925263" description="Apple domain-containing protein" evidence="1">
    <location>
        <begin position="20"/>
        <end position="424"/>
    </location>
</feature>
<gene>
    <name evidence="2" type="ORF">FOYG_14260</name>
</gene>
<dbReference type="AlphaFoldDB" id="W9HIQ1"/>
<evidence type="ECO:0000256" key="1">
    <source>
        <dbReference type="SAM" id="SignalP"/>
    </source>
</evidence>
<organism evidence="2 3">
    <name type="scientific">Fusarium oxysporum NRRL 32931</name>
    <dbReference type="NCBI Taxonomy" id="660029"/>
    <lineage>
        <taxon>Eukaryota</taxon>
        <taxon>Fungi</taxon>
        <taxon>Dikarya</taxon>
        <taxon>Ascomycota</taxon>
        <taxon>Pezizomycotina</taxon>
        <taxon>Sordariomycetes</taxon>
        <taxon>Hypocreomycetidae</taxon>
        <taxon>Hypocreales</taxon>
        <taxon>Nectriaceae</taxon>
        <taxon>Fusarium</taxon>
        <taxon>Fusarium oxysporum species complex</taxon>
    </lineage>
</organism>